<dbReference type="Gene3D" id="1.20.5.110">
    <property type="match status" value="1"/>
</dbReference>
<name>A0A2V0NYM4_9CHLO</name>
<protein>
    <recommendedName>
        <fullName evidence="4">t-SNARE coiled-coil homology domain-containing protein</fullName>
    </recommendedName>
</protein>
<keyword evidence="3" id="KW-0812">Transmembrane</keyword>
<reference evidence="5 6" key="1">
    <citation type="journal article" date="2018" name="Sci. Rep.">
        <title>Raphidocelis subcapitata (=Pseudokirchneriella subcapitata) provides an insight into genome evolution and environmental adaptations in the Sphaeropleales.</title>
        <authorList>
            <person name="Suzuki S."/>
            <person name="Yamaguchi H."/>
            <person name="Nakajima N."/>
            <person name="Kawachi M."/>
        </authorList>
    </citation>
    <scope>NUCLEOTIDE SEQUENCE [LARGE SCALE GENOMIC DNA]</scope>
    <source>
        <strain evidence="5 6">NIES-35</strain>
    </source>
</reference>
<dbReference type="SUPFAM" id="SSF58038">
    <property type="entry name" value="SNARE fusion complex"/>
    <property type="match status" value="1"/>
</dbReference>
<organism evidence="5 6">
    <name type="scientific">Raphidocelis subcapitata</name>
    <dbReference type="NCBI Taxonomy" id="307507"/>
    <lineage>
        <taxon>Eukaryota</taxon>
        <taxon>Viridiplantae</taxon>
        <taxon>Chlorophyta</taxon>
        <taxon>core chlorophytes</taxon>
        <taxon>Chlorophyceae</taxon>
        <taxon>CS clade</taxon>
        <taxon>Sphaeropleales</taxon>
        <taxon>Selenastraceae</taxon>
        <taxon>Raphidocelis</taxon>
    </lineage>
</organism>
<evidence type="ECO:0000313" key="5">
    <source>
        <dbReference type="EMBL" id="GBF90690.1"/>
    </source>
</evidence>
<sequence>MSLYDLQQRTEIILKKYAKYDAPLQKQREGKSDDPFMDEYDALDAQVEALIKAKQQLLTEGIEGLQKKLKKGKGVTKVLVEERQRRVKALIDKIYAVPDGMGGARRPMKIGGKLGAGGSPGGAVVLSTSGPSGLETNPLYYKGSEETQRFEQEWEHSKRRQDAQLERMERGVGTLADMARSMQEELDRQSPVVEDIDRQLNRVTSKLKSNNAKLRGLVLQMRSRRNFCIDIILVCVVLGIIAYIVSMVQKRKGQ</sequence>
<dbReference type="InParanoid" id="A0A2V0NYM4"/>
<dbReference type="OrthoDB" id="29755at2759"/>
<dbReference type="GO" id="GO:0006886">
    <property type="term" value="P:intracellular protein transport"/>
    <property type="evidence" value="ECO:0007669"/>
    <property type="project" value="InterPro"/>
</dbReference>
<keyword evidence="3" id="KW-1133">Transmembrane helix</keyword>
<dbReference type="InterPro" id="IPR000727">
    <property type="entry name" value="T_SNARE_dom"/>
</dbReference>
<dbReference type="PROSITE" id="PS50192">
    <property type="entry name" value="T_SNARE"/>
    <property type="match status" value="1"/>
</dbReference>
<evidence type="ECO:0000256" key="3">
    <source>
        <dbReference type="SAM" id="Phobius"/>
    </source>
</evidence>
<feature type="domain" description="T-SNARE coiled-coil homology" evidence="4">
    <location>
        <begin position="155"/>
        <end position="217"/>
    </location>
</feature>
<comment type="similarity">
    <text evidence="1">Belongs to the syntaxin family.</text>
</comment>
<dbReference type="Pfam" id="PF05739">
    <property type="entry name" value="SNARE"/>
    <property type="match status" value="1"/>
</dbReference>
<dbReference type="GO" id="GO:0005484">
    <property type="term" value="F:SNAP receptor activity"/>
    <property type="evidence" value="ECO:0007669"/>
    <property type="project" value="InterPro"/>
</dbReference>
<keyword evidence="2" id="KW-0813">Transport</keyword>
<keyword evidence="2" id="KW-0653">Protein transport</keyword>
<dbReference type="GO" id="GO:0016020">
    <property type="term" value="C:membrane"/>
    <property type="evidence" value="ECO:0007669"/>
    <property type="project" value="InterPro"/>
</dbReference>
<keyword evidence="6" id="KW-1185">Reference proteome</keyword>
<dbReference type="InterPro" id="IPR006012">
    <property type="entry name" value="Syntaxin/epimorphin_CS"/>
</dbReference>
<feature type="transmembrane region" description="Helical" evidence="3">
    <location>
        <begin position="227"/>
        <end position="248"/>
    </location>
</feature>
<accession>A0A2V0NYM4</accession>
<dbReference type="AlphaFoldDB" id="A0A2V0NYM4"/>
<evidence type="ECO:0000256" key="2">
    <source>
        <dbReference type="ARBA" id="ARBA00022927"/>
    </source>
</evidence>
<dbReference type="STRING" id="307507.A0A2V0NYM4"/>
<dbReference type="EMBL" id="BDRX01000019">
    <property type="protein sequence ID" value="GBF90690.1"/>
    <property type="molecule type" value="Genomic_DNA"/>
</dbReference>
<evidence type="ECO:0000256" key="1">
    <source>
        <dbReference type="ARBA" id="ARBA00009063"/>
    </source>
</evidence>
<evidence type="ECO:0000259" key="4">
    <source>
        <dbReference type="PROSITE" id="PS50192"/>
    </source>
</evidence>
<dbReference type="PROSITE" id="PS00914">
    <property type="entry name" value="SYNTAXIN"/>
    <property type="match status" value="1"/>
</dbReference>
<proteinExistence type="inferred from homology"/>
<evidence type="ECO:0000313" key="6">
    <source>
        <dbReference type="Proteomes" id="UP000247498"/>
    </source>
</evidence>
<dbReference type="FunCoup" id="A0A2V0NYM4">
    <property type="interactions" value="921"/>
</dbReference>
<gene>
    <name evidence="5" type="ORF">Rsub_02990</name>
</gene>
<keyword evidence="3" id="KW-0472">Membrane</keyword>
<dbReference type="CDD" id="cd15841">
    <property type="entry name" value="SNARE_Qc"/>
    <property type="match status" value="1"/>
</dbReference>
<dbReference type="SMART" id="SM00397">
    <property type="entry name" value="t_SNARE"/>
    <property type="match status" value="1"/>
</dbReference>
<dbReference type="Proteomes" id="UP000247498">
    <property type="component" value="Unassembled WGS sequence"/>
</dbReference>
<comment type="caution">
    <text evidence="5">The sequence shown here is derived from an EMBL/GenBank/DDBJ whole genome shotgun (WGS) entry which is preliminary data.</text>
</comment>